<dbReference type="Proteomes" id="UP000070539">
    <property type="component" value="Unassembled WGS sequence"/>
</dbReference>
<evidence type="ECO:0000256" key="1">
    <source>
        <dbReference type="ARBA" id="ARBA00004162"/>
    </source>
</evidence>
<organism evidence="8 9">
    <name type="scientific">Anaerotignum neopropionicum</name>
    <dbReference type="NCBI Taxonomy" id="36847"/>
    <lineage>
        <taxon>Bacteria</taxon>
        <taxon>Bacillati</taxon>
        <taxon>Bacillota</taxon>
        <taxon>Clostridia</taxon>
        <taxon>Lachnospirales</taxon>
        <taxon>Anaerotignaceae</taxon>
        <taxon>Anaerotignum</taxon>
    </lineage>
</organism>
<gene>
    <name evidence="8" type="primary">pspC</name>
    <name evidence="8" type="ORF">CLNEO_17450</name>
</gene>
<keyword evidence="3 6" id="KW-0812">Transmembrane</keyword>
<dbReference type="OrthoDB" id="9815286at2"/>
<sequence>MTKRLYRSSTNVKISGVCGGIGEYFDIDPTLVRLLWILGSLFTAVFFGILAYVICVCIIPIDTGFIDGEYKEKE</sequence>
<name>A0A136WE09_9FIRM</name>
<dbReference type="GO" id="GO:0005886">
    <property type="term" value="C:plasma membrane"/>
    <property type="evidence" value="ECO:0007669"/>
    <property type="project" value="UniProtKB-SubCell"/>
</dbReference>
<evidence type="ECO:0000313" key="9">
    <source>
        <dbReference type="Proteomes" id="UP000070539"/>
    </source>
</evidence>
<keyword evidence="4 6" id="KW-1133">Transmembrane helix</keyword>
<dbReference type="Pfam" id="PF04024">
    <property type="entry name" value="PspC"/>
    <property type="match status" value="1"/>
</dbReference>
<evidence type="ECO:0000256" key="4">
    <source>
        <dbReference type="ARBA" id="ARBA00022989"/>
    </source>
</evidence>
<comment type="caution">
    <text evidence="8">The sequence shown here is derived from an EMBL/GenBank/DDBJ whole genome shotgun (WGS) entry which is preliminary data.</text>
</comment>
<dbReference type="PANTHER" id="PTHR33885:SF3">
    <property type="entry name" value="PHAGE SHOCK PROTEIN C"/>
    <property type="match status" value="1"/>
</dbReference>
<evidence type="ECO:0000313" key="8">
    <source>
        <dbReference type="EMBL" id="KXL52724.1"/>
    </source>
</evidence>
<dbReference type="AlphaFoldDB" id="A0A136WE09"/>
<evidence type="ECO:0000256" key="3">
    <source>
        <dbReference type="ARBA" id="ARBA00022692"/>
    </source>
</evidence>
<dbReference type="PATRIC" id="fig|36847.3.peg.2052"/>
<dbReference type="RefSeq" id="WP_066087574.1">
    <property type="nucleotide sequence ID" value="NZ_LRVM01000005.1"/>
</dbReference>
<evidence type="ECO:0000256" key="2">
    <source>
        <dbReference type="ARBA" id="ARBA00022475"/>
    </source>
</evidence>
<feature type="domain" description="Phage shock protein PspC N-terminal" evidence="7">
    <location>
        <begin position="3"/>
        <end position="60"/>
    </location>
</feature>
<evidence type="ECO:0000256" key="5">
    <source>
        <dbReference type="ARBA" id="ARBA00023136"/>
    </source>
</evidence>
<keyword evidence="9" id="KW-1185">Reference proteome</keyword>
<evidence type="ECO:0000259" key="7">
    <source>
        <dbReference type="Pfam" id="PF04024"/>
    </source>
</evidence>
<dbReference type="EMBL" id="LRVM01000005">
    <property type="protein sequence ID" value="KXL52724.1"/>
    <property type="molecule type" value="Genomic_DNA"/>
</dbReference>
<evidence type="ECO:0000256" key="6">
    <source>
        <dbReference type="SAM" id="Phobius"/>
    </source>
</evidence>
<protein>
    <submittedName>
        <fullName evidence="8">Phage shock protein C</fullName>
    </submittedName>
</protein>
<keyword evidence="5 6" id="KW-0472">Membrane</keyword>
<accession>A0A136WE09</accession>
<reference evidence="8 9" key="1">
    <citation type="submission" date="2016-01" db="EMBL/GenBank/DDBJ databases">
        <title>Genome sequence of Clostridium neopropionicum X4, DSM-3847.</title>
        <authorList>
            <person name="Poehlein A."/>
            <person name="Beck M.H."/>
            <person name="Bengelsdorf F.R."/>
            <person name="Daniel R."/>
            <person name="Duerre P."/>
        </authorList>
    </citation>
    <scope>NUCLEOTIDE SEQUENCE [LARGE SCALE GENOMIC DNA]</scope>
    <source>
        <strain evidence="8 9">DSM-3847</strain>
    </source>
</reference>
<dbReference type="PANTHER" id="PTHR33885">
    <property type="entry name" value="PHAGE SHOCK PROTEIN C"/>
    <property type="match status" value="1"/>
</dbReference>
<dbReference type="InterPro" id="IPR052027">
    <property type="entry name" value="PspC"/>
</dbReference>
<dbReference type="InterPro" id="IPR007168">
    <property type="entry name" value="Phageshock_PspC_N"/>
</dbReference>
<comment type="subcellular location">
    <subcellularLocation>
        <location evidence="1">Cell membrane</location>
        <topology evidence="1">Single-pass membrane protein</topology>
    </subcellularLocation>
</comment>
<feature type="transmembrane region" description="Helical" evidence="6">
    <location>
        <begin position="34"/>
        <end position="61"/>
    </location>
</feature>
<proteinExistence type="predicted"/>
<dbReference type="STRING" id="36847.CLNEO_17450"/>
<keyword evidence="2" id="KW-1003">Cell membrane</keyword>